<organism evidence="2 3">
    <name type="scientific">Pleurodeles waltl</name>
    <name type="common">Iberian ribbed newt</name>
    <dbReference type="NCBI Taxonomy" id="8319"/>
    <lineage>
        <taxon>Eukaryota</taxon>
        <taxon>Metazoa</taxon>
        <taxon>Chordata</taxon>
        <taxon>Craniata</taxon>
        <taxon>Vertebrata</taxon>
        <taxon>Euteleostomi</taxon>
        <taxon>Amphibia</taxon>
        <taxon>Batrachia</taxon>
        <taxon>Caudata</taxon>
        <taxon>Salamandroidea</taxon>
        <taxon>Salamandridae</taxon>
        <taxon>Pleurodelinae</taxon>
        <taxon>Pleurodeles</taxon>
    </lineage>
</organism>
<name>A0AAV7S550_PLEWA</name>
<dbReference type="AlphaFoldDB" id="A0AAV7S550"/>
<keyword evidence="3" id="KW-1185">Reference proteome</keyword>
<comment type="caution">
    <text evidence="2">The sequence shown here is derived from an EMBL/GenBank/DDBJ whole genome shotgun (WGS) entry which is preliminary data.</text>
</comment>
<dbReference type="Proteomes" id="UP001066276">
    <property type="component" value="Chromosome 5"/>
</dbReference>
<proteinExistence type="predicted"/>
<reference evidence="2" key="1">
    <citation type="journal article" date="2022" name="bioRxiv">
        <title>Sequencing and chromosome-scale assembly of the giantPleurodeles waltlgenome.</title>
        <authorList>
            <person name="Brown T."/>
            <person name="Elewa A."/>
            <person name="Iarovenko S."/>
            <person name="Subramanian E."/>
            <person name="Araus A.J."/>
            <person name="Petzold A."/>
            <person name="Susuki M."/>
            <person name="Suzuki K.-i.T."/>
            <person name="Hayashi T."/>
            <person name="Toyoda A."/>
            <person name="Oliveira C."/>
            <person name="Osipova E."/>
            <person name="Leigh N.D."/>
            <person name="Simon A."/>
            <person name="Yun M.H."/>
        </authorList>
    </citation>
    <scope>NUCLEOTIDE SEQUENCE</scope>
    <source>
        <strain evidence="2">20211129_DDA</strain>
        <tissue evidence="2">Liver</tissue>
    </source>
</reference>
<evidence type="ECO:0000259" key="1">
    <source>
        <dbReference type="Pfam" id="PF11560"/>
    </source>
</evidence>
<dbReference type="Gene3D" id="1.10.287.3160">
    <property type="match status" value="1"/>
</dbReference>
<dbReference type="EMBL" id="JANPWB010000009">
    <property type="protein sequence ID" value="KAJ1158133.1"/>
    <property type="molecule type" value="Genomic_DNA"/>
</dbReference>
<feature type="domain" description="Lamina-associated polypeptide 2 alpha C-terminal" evidence="1">
    <location>
        <begin position="20"/>
        <end position="114"/>
    </location>
</feature>
<protein>
    <recommendedName>
        <fullName evidence="1">Lamina-associated polypeptide 2 alpha C-terminal domain-containing protein</fullName>
    </recommendedName>
</protein>
<evidence type="ECO:0000313" key="3">
    <source>
        <dbReference type="Proteomes" id="UP001066276"/>
    </source>
</evidence>
<feature type="non-terminal residue" evidence="2">
    <location>
        <position position="124"/>
    </location>
</feature>
<accession>A0AAV7S550</accession>
<dbReference type="Pfam" id="PF11560">
    <property type="entry name" value="LAP2alpha"/>
    <property type="match status" value="1"/>
</dbReference>
<dbReference type="InterPro" id="IPR021623">
    <property type="entry name" value="LAP2alpha_C"/>
</dbReference>
<gene>
    <name evidence="2" type="ORF">NDU88_010827</name>
</gene>
<sequence length="124" mass="13698">MSAIVVHAANSLALLGRYNKQLWSDISHSLDELPETNKSKTRKILLEGQHSSSEIIDCTIDIAAMGFRLLAGSAVLRRQGWLKATNLRPEVQTKILDLPYDGEALFGKHVDDALQRIQADTDTA</sequence>
<evidence type="ECO:0000313" key="2">
    <source>
        <dbReference type="EMBL" id="KAJ1158133.1"/>
    </source>
</evidence>